<organism evidence="2 3">
    <name type="scientific">Beta vulgaris subsp. vulgaris</name>
    <name type="common">Beet</name>
    <dbReference type="NCBI Taxonomy" id="3555"/>
    <lineage>
        <taxon>Eukaryota</taxon>
        <taxon>Viridiplantae</taxon>
        <taxon>Streptophyta</taxon>
        <taxon>Embryophyta</taxon>
        <taxon>Tracheophyta</taxon>
        <taxon>Spermatophyta</taxon>
        <taxon>Magnoliopsida</taxon>
        <taxon>eudicotyledons</taxon>
        <taxon>Gunneridae</taxon>
        <taxon>Pentapetalae</taxon>
        <taxon>Caryophyllales</taxon>
        <taxon>Chenopodiaceae</taxon>
        <taxon>Betoideae</taxon>
        <taxon>Beta</taxon>
    </lineage>
</organism>
<sequence>LAATKVATMVLQESRSNSPFSSKPTSRSNSPSLSFYPANISNNALKLLPAGNISKNTSPLLNSSDKTSPLPKCFTPMRSDWRHSKTISNNRLDPASSFDEQPIALRSPLSAPRGSSPKLGRLSSQAVVSSPVISTSLNEPQLLSPIPQGSPLLDIPSDPEFVPERFAETLESTPTQHLLPTGRTSRVVQALHPLVDSTSNSSLQSLMDIIGSKSGTVQTPTRLIADNALSVIENDDSKSKNKIVSGPEHSDLTTIATKPDSSKVDNLLCFRNMEVP</sequence>
<proteinExistence type="predicted"/>
<keyword evidence="3" id="KW-1185">Reference proteome</keyword>
<feature type="compositionally biased region" description="Polar residues" evidence="1">
    <location>
        <begin position="56"/>
        <end position="67"/>
    </location>
</feature>
<reference evidence="2 3" key="1">
    <citation type="journal article" date="2014" name="Nature">
        <title>The genome of the recently domesticated crop plant sugar beet (Beta vulgaris).</title>
        <authorList>
            <person name="Dohm J.C."/>
            <person name="Minoche A.E."/>
            <person name="Holtgrawe D."/>
            <person name="Capella-Gutierrez S."/>
            <person name="Zakrzewski F."/>
            <person name="Tafer H."/>
            <person name="Rupp O."/>
            <person name="Sorensen T.R."/>
            <person name="Stracke R."/>
            <person name="Reinhardt R."/>
            <person name="Goesmann A."/>
            <person name="Kraft T."/>
            <person name="Schulz B."/>
            <person name="Stadler P.F."/>
            <person name="Schmidt T."/>
            <person name="Gabaldon T."/>
            <person name="Lehrach H."/>
            <person name="Weisshaar B."/>
            <person name="Himmelbauer H."/>
        </authorList>
    </citation>
    <scope>NUCLEOTIDE SEQUENCE [LARGE SCALE GENOMIC DNA]</scope>
    <source>
        <tissue evidence="2">Taproot</tissue>
    </source>
</reference>
<protein>
    <submittedName>
        <fullName evidence="2">Uncharacterized protein</fullName>
    </submittedName>
</protein>
<accession>A0A0J8AYF8</accession>
<feature type="non-terminal residue" evidence="2">
    <location>
        <position position="1"/>
    </location>
</feature>
<feature type="non-terminal residue" evidence="2">
    <location>
        <position position="276"/>
    </location>
</feature>
<feature type="region of interest" description="Disordered" evidence="1">
    <location>
        <begin position="56"/>
        <end position="78"/>
    </location>
</feature>
<evidence type="ECO:0000313" key="2">
    <source>
        <dbReference type="EMBL" id="KMS93854.1"/>
    </source>
</evidence>
<feature type="compositionally biased region" description="Low complexity" evidence="1">
    <location>
        <begin position="14"/>
        <end position="34"/>
    </location>
</feature>
<dbReference type="EMBL" id="KQ098341">
    <property type="protein sequence ID" value="KMS93854.1"/>
    <property type="molecule type" value="Genomic_DNA"/>
</dbReference>
<dbReference type="Proteomes" id="UP000035740">
    <property type="component" value="Unassembled WGS sequence"/>
</dbReference>
<evidence type="ECO:0000256" key="1">
    <source>
        <dbReference type="SAM" id="MobiDB-lite"/>
    </source>
</evidence>
<dbReference type="AlphaFoldDB" id="A0A0J8AYF8"/>
<feature type="region of interest" description="Disordered" evidence="1">
    <location>
        <begin position="12"/>
        <end position="34"/>
    </location>
</feature>
<gene>
    <name evidence="2" type="ORF">BVRB_027280</name>
</gene>
<evidence type="ECO:0000313" key="3">
    <source>
        <dbReference type="Proteomes" id="UP000035740"/>
    </source>
</evidence>
<name>A0A0J8AYF8_BETVV</name>
<dbReference type="Gramene" id="KMS93854">
    <property type="protein sequence ID" value="KMS93854"/>
    <property type="gene ID" value="BVRB_027280"/>
</dbReference>